<dbReference type="Pfam" id="PF02567">
    <property type="entry name" value="PhzC-PhzF"/>
    <property type="match status" value="1"/>
</dbReference>
<dbReference type="PANTHER" id="PTHR13774">
    <property type="entry name" value="PHENAZINE BIOSYNTHESIS PROTEIN"/>
    <property type="match status" value="1"/>
</dbReference>
<keyword evidence="2" id="KW-0413">Isomerase</keyword>
<dbReference type="RefSeq" id="WP_095447709.1">
    <property type="nucleotide sequence ID" value="NZ_CP022604.1"/>
</dbReference>
<accession>A0A248UI29</accession>
<dbReference type="Gene3D" id="3.10.310.10">
    <property type="entry name" value="Diaminopimelate Epimerase, Chain A, domain 1"/>
    <property type="match status" value="2"/>
</dbReference>
<evidence type="ECO:0000256" key="2">
    <source>
        <dbReference type="ARBA" id="ARBA00023235"/>
    </source>
</evidence>
<dbReference type="AlphaFoldDB" id="A0A248UI29"/>
<evidence type="ECO:0000256" key="1">
    <source>
        <dbReference type="ARBA" id="ARBA00008270"/>
    </source>
</evidence>
<dbReference type="Proteomes" id="UP000327108">
    <property type="component" value="Unassembled WGS sequence"/>
</dbReference>
<evidence type="ECO:0000313" key="6">
    <source>
        <dbReference type="Proteomes" id="UP000215256"/>
    </source>
</evidence>
<evidence type="ECO:0000313" key="7">
    <source>
        <dbReference type="Proteomes" id="UP000327108"/>
    </source>
</evidence>
<evidence type="ECO:0000313" key="4">
    <source>
        <dbReference type="EMBL" id="ASV86071.1"/>
    </source>
</evidence>
<dbReference type="GO" id="GO:0016853">
    <property type="term" value="F:isomerase activity"/>
    <property type="evidence" value="ECO:0007669"/>
    <property type="project" value="UniProtKB-KW"/>
</dbReference>
<evidence type="ECO:0000313" key="5">
    <source>
        <dbReference type="EMBL" id="KAA9369312.1"/>
    </source>
</evidence>
<evidence type="ECO:0000256" key="3">
    <source>
        <dbReference type="PIRSR" id="PIRSR016184-1"/>
    </source>
</evidence>
<keyword evidence="7" id="KW-1185">Reference proteome</keyword>
<organism evidence="4 6">
    <name type="scientific">Ochrobactrum quorumnocens</name>
    <dbReference type="NCBI Taxonomy" id="271865"/>
    <lineage>
        <taxon>Bacteria</taxon>
        <taxon>Pseudomonadati</taxon>
        <taxon>Pseudomonadota</taxon>
        <taxon>Alphaproteobacteria</taxon>
        <taxon>Hyphomicrobiales</taxon>
        <taxon>Brucellaceae</taxon>
        <taxon>Brucella/Ochrobactrum group</taxon>
        <taxon>Ochrobactrum</taxon>
    </lineage>
</organism>
<sequence length="264" mass="28873">MPQVLEMYQVDAFTNRVFAGNPAAVLILKDWLSDATMQAIAAENNLAETAFACPAEDGWKLRWFTPTLEVDFCGHATLATAHVLAWHHKIDGELHFHTRIGKISVSRAGDDYVLDVPSIAPDRLAELPAFIAPLFENESGATFFRNFENIYVQLEDEAAVRAFVPDHIQIEKLGSVGLVITARGSSHDFVSRYFAAGSGIPEDPVTGSIHATLVPYWAQKIGKNKMSAYQASARGGHLGCELKGGRVLLTGKAVTFMKAEIYIP</sequence>
<dbReference type="GO" id="GO:0005737">
    <property type="term" value="C:cytoplasm"/>
    <property type="evidence" value="ECO:0007669"/>
    <property type="project" value="TreeGrafter"/>
</dbReference>
<reference evidence="4 6" key="1">
    <citation type="submission" date="2017-07" db="EMBL/GenBank/DDBJ databases">
        <title>Phylogenetic study on the rhizospheric bacterium Ochrobactrum sp. A44.</title>
        <authorList>
            <person name="Krzyzanowska D.M."/>
            <person name="Ossowicki A."/>
            <person name="Rajewska M."/>
            <person name="Maciag T."/>
            <person name="Kaczynski Z."/>
            <person name="Czerwicka M."/>
            <person name="Jafra S."/>
        </authorList>
    </citation>
    <scope>NUCLEOTIDE SEQUENCE [LARGE SCALE GENOMIC DNA]</scope>
    <source>
        <strain evidence="4 6">A44</strain>
    </source>
</reference>
<dbReference type="PIRSF" id="PIRSF016184">
    <property type="entry name" value="PhzC_PhzF"/>
    <property type="match status" value="1"/>
</dbReference>
<reference evidence="5 7" key="2">
    <citation type="submission" date="2019-09" db="EMBL/GenBank/DDBJ databases">
        <title>Biological control of the noxious weed angled onion (Allium triquetrum) thwarted by endophytic bacteria in Victoria, Australia.</title>
        <authorList>
            <person name="Tehranchian P."/>
            <person name="Adair R.J."/>
            <person name="Van T.H."/>
            <person name="Morrison P.D."/>
            <person name="Williams H."/>
            <person name="Lawrie A.C."/>
        </authorList>
    </citation>
    <scope>NUCLEOTIDE SEQUENCE [LARGE SCALE GENOMIC DNA]</scope>
    <source>
        <strain evidence="5 7">RPTAtOch1</strain>
    </source>
</reference>
<protein>
    <submittedName>
        <fullName evidence="4">Phenazine biosynthesis, PhzF family protein</fullName>
    </submittedName>
    <submittedName>
        <fullName evidence="5">PhzF family phenazine biosynthesis protein</fullName>
    </submittedName>
</protein>
<dbReference type="Proteomes" id="UP000215256">
    <property type="component" value="Chromosome 1"/>
</dbReference>
<dbReference type="InterPro" id="IPR003719">
    <property type="entry name" value="Phenazine_PhzF-like"/>
</dbReference>
<feature type="active site" evidence="3">
    <location>
        <position position="48"/>
    </location>
</feature>
<dbReference type="SUPFAM" id="SSF54506">
    <property type="entry name" value="Diaminopimelate epimerase-like"/>
    <property type="match status" value="1"/>
</dbReference>
<gene>
    <name evidence="4" type="ORF">CES85_2610</name>
    <name evidence="5" type="ORF">F3W84_07540</name>
</gene>
<dbReference type="NCBIfam" id="TIGR00654">
    <property type="entry name" value="PhzF_family"/>
    <property type="match status" value="1"/>
</dbReference>
<dbReference type="EMBL" id="CP022604">
    <property type="protein sequence ID" value="ASV86071.1"/>
    <property type="molecule type" value="Genomic_DNA"/>
</dbReference>
<dbReference type="OrthoDB" id="9788221at2"/>
<dbReference type="KEGG" id="och:CES85_2610"/>
<proteinExistence type="inferred from homology"/>
<name>A0A248UI29_9HYPH</name>
<comment type="similarity">
    <text evidence="1">Belongs to the PhzF family.</text>
</comment>
<dbReference type="EMBL" id="VYXQ01000005">
    <property type="protein sequence ID" value="KAA9369312.1"/>
    <property type="molecule type" value="Genomic_DNA"/>
</dbReference>
<dbReference type="PANTHER" id="PTHR13774:SF17">
    <property type="entry name" value="PHENAZINE BIOSYNTHESIS-LIKE DOMAIN-CONTAINING PROTEIN"/>
    <property type="match status" value="1"/>
</dbReference>